<dbReference type="InterPro" id="IPR052336">
    <property type="entry name" value="MlaD_Phospholipid_Transporter"/>
</dbReference>
<dbReference type="Pfam" id="PF02470">
    <property type="entry name" value="MlaD"/>
    <property type="match status" value="1"/>
</dbReference>
<feature type="chain" id="PRO_5039224786" evidence="1">
    <location>
        <begin position="19"/>
        <end position="376"/>
    </location>
</feature>
<evidence type="ECO:0000256" key="1">
    <source>
        <dbReference type="SAM" id="SignalP"/>
    </source>
</evidence>
<evidence type="ECO:0000259" key="2">
    <source>
        <dbReference type="Pfam" id="PF02470"/>
    </source>
</evidence>
<dbReference type="PANTHER" id="PTHR33371:SF4">
    <property type="entry name" value="INTERMEMBRANE PHOSPHOLIPID TRANSPORT SYSTEM BINDING PROTEIN MLAD"/>
    <property type="match status" value="1"/>
</dbReference>
<feature type="domain" description="Mce/MlaD" evidence="2">
    <location>
        <begin position="33"/>
        <end position="107"/>
    </location>
</feature>
<organism evidence="3 4">
    <name type="scientific">Mycobacterium vicinigordonae</name>
    <dbReference type="NCBI Taxonomy" id="1719132"/>
    <lineage>
        <taxon>Bacteria</taxon>
        <taxon>Bacillati</taxon>
        <taxon>Actinomycetota</taxon>
        <taxon>Actinomycetes</taxon>
        <taxon>Mycobacteriales</taxon>
        <taxon>Mycobacteriaceae</taxon>
        <taxon>Mycobacterium</taxon>
    </lineage>
</organism>
<reference evidence="4" key="1">
    <citation type="submission" date="2020-07" db="EMBL/GenBank/DDBJ databases">
        <title>Description of Mycobacterium gordonae subsp. intergordonae subsp.nov. and Mycobacterium gordonae subsp. gordonae subsp. nov.</title>
        <authorList>
            <person name="Yu X."/>
        </authorList>
    </citation>
    <scope>NUCLEOTIDE SEQUENCE [LARGE SCALE GENOMIC DNA]</scope>
    <source>
        <strain evidence="4">24</strain>
    </source>
</reference>
<dbReference type="Proteomes" id="UP000510682">
    <property type="component" value="Chromosome"/>
</dbReference>
<keyword evidence="4" id="KW-1185">Reference proteome</keyword>
<evidence type="ECO:0000313" key="4">
    <source>
        <dbReference type="Proteomes" id="UP000510682"/>
    </source>
</evidence>
<name>A0A7D6I6Q9_9MYCO</name>
<reference evidence="4" key="3">
    <citation type="submission" date="2023-07" db="EMBL/GenBank/DDBJ databases">
        <title>Description of Mycobacterium gordonae subsp. intergordonae subsp.nov. and Mycobacterium gordonae subsp. gordonae subsp. nov.</title>
        <authorList>
            <person name="Huang H."/>
        </authorList>
    </citation>
    <scope>NUCLEOTIDE SEQUENCE [LARGE SCALE GENOMIC DNA]</scope>
    <source>
        <strain evidence="4">24</strain>
    </source>
</reference>
<reference evidence="3 4" key="2">
    <citation type="submission" date="2020-07" db="EMBL/GenBank/DDBJ databases">
        <authorList>
            <person name="Yu X."/>
        </authorList>
    </citation>
    <scope>NUCLEOTIDE SEQUENCE [LARGE SCALE GENOMIC DNA]</scope>
    <source>
        <strain evidence="4">24</strain>
    </source>
</reference>
<evidence type="ECO:0000313" key="3">
    <source>
        <dbReference type="EMBL" id="QLL07056.1"/>
    </source>
</evidence>
<dbReference type="KEGG" id="mgor:H0P51_25820"/>
<sequence length="376" mass="39183">MKKKTAMIAIAVAGGVAAAVTGAKIMAPASTDTRTMCAEFTDAVGLYPGNKVRLLGIDVGSVTAIANRPDYVQVDFTVPGDLELPADVGALTYSQSIVADRHVELSKPYAGGPKFSGAQCIKLGSTKTPISVSQTFAAVDKLAGAILEVQPDQDAARASGAQAINDSLAALSRSLEGTGPGINETLRNLVALVGDPGHPDAEYRQLLTNSEILTSDLLAHWQTFTAVIGTLPESLRMIEGLSNGFGLALGHLAHALPLLVDALSRFGPRAYNNIGGRLIPWLRDVLTAYTPQIVGLINGLAPVSDWVASQYRPEWGSHHLTYLPPQVTASPQQAESICDMLRQRNTPGAAAACGTGTPSDAITLGLTDLLLGAAVS</sequence>
<keyword evidence="1" id="KW-0732">Signal</keyword>
<dbReference type="EMBL" id="CP059165">
    <property type="protein sequence ID" value="QLL07056.1"/>
    <property type="molecule type" value="Genomic_DNA"/>
</dbReference>
<dbReference type="AlphaFoldDB" id="A0A7D6I6Q9"/>
<dbReference type="GO" id="GO:0005576">
    <property type="term" value="C:extracellular region"/>
    <property type="evidence" value="ECO:0007669"/>
    <property type="project" value="TreeGrafter"/>
</dbReference>
<dbReference type="PANTHER" id="PTHR33371">
    <property type="entry name" value="INTERMEMBRANE PHOSPHOLIPID TRANSPORT SYSTEM BINDING PROTEIN MLAD-RELATED"/>
    <property type="match status" value="1"/>
</dbReference>
<dbReference type="RefSeq" id="WP_180915632.1">
    <property type="nucleotide sequence ID" value="NZ_CP059165.1"/>
</dbReference>
<accession>A0A7D6I6Q9</accession>
<feature type="signal peptide" evidence="1">
    <location>
        <begin position="1"/>
        <end position="18"/>
    </location>
</feature>
<gene>
    <name evidence="3" type="ORF">H0P51_25820</name>
</gene>
<dbReference type="InterPro" id="IPR003399">
    <property type="entry name" value="Mce/MlaD"/>
</dbReference>
<protein>
    <submittedName>
        <fullName evidence="3">MCE family protein</fullName>
    </submittedName>
</protein>
<proteinExistence type="predicted"/>